<sequence>MRIKSKSSIIQNKPMLFKNSFSLQHKRLLIVNFNNRNIHLSCFYSTNVDTCTKDLYKDRLAPVKPFSDELLTTCSNILDLNERAEFFKDLKGKGGIYIFQYKFDPLVYYIGRTTSFSYRLKYHINHKLTDKFHVFGNLVGWDHFYVSVVEICNKEDSGVRENYYLQKYLPLLNSTFSSNLSDANIFESLTNKLKAKKFYNSDVSLNISSNKYKGIQIWGYKLLDTKISEELKKYSSINNASSATGIARSTISLYLDTNVPIKELLFFSKPLENLAKSFELANKLRDELNLDSNISKKVWVYTITEDNLVLVNGEPFNSRELVAKFLETTHKVVRYFMDSWEGKGYKGYYLFSRFLTDKELNSLLKICLSKPEPENTKV</sequence>
<gene>
    <name evidence="2" type="primary">oi1nad1</name>
</gene>
<dbReference type="AlphaFoldDB" id="M1F5T6"/>
<evidence type="ECO:0000313" key="2">
    <source>
        <dbReference type="EMBL" id="AFO38128.1"/>
    </source>
</evidence>
<evidence type="ECO:0000259" key="1">
    <source>
        <dbReference type="PROSITE" id="PS50164"/>
    </source>
</evidence>
<geneLocation type="mitochondrion" evidence="2"/>
<name>M1F5T6_9PEZI</name>
<dbReference type="SMART" id="SM00465">
    <property type="entry name" value="GIYc"/>
    <property type="match status" value="1"/>
</dbReference>
<dbReference type="SMART" id="SM00497">
    <property type="entry name" value="IENR1"/>
    <property type="match status" value="2"/>
</dbReference>
<dbReference type="Pfam" id="PF01541">
    <property type="entry name" value="GIY-YIG"/>
    <property type="match status" value="1"/>
</dbReference>
<organism evidence="2">
    <name type="scientific">Ceratocystis cacaofunesta</name>
    <dbReference type="NCBI Taxonomy" id="386457"/>
    <lineage>
        <taxon>Eukaryota</taxon>
        <taxon>Fungi</taxon>
        <taxon>Dikarya</taxon>
        <taxon>Ascomycota</taxon>
        <taxon>Pezizomycotina</taxon>
        <taxon>Sordariomycetes</taxon>
        <taxon>Hypocreomycetidae</taxon>
        <taxon>Microascales</taxon>
        <taxon>Ceratocystidaceae</taxon>
        <taxon>Ceratocystis</taxon>
    </lineage>
</organism>
<dbReference type="InterPro" id="IPR035901">
    <property type="entry name" value="GIY-YIG_endonuc_sf"/>
</dbReference>
<protein>
    <submittedName>
        <fullName evidence="2">GIY endonuclease</fullName>
    </submittedName>
</protein>
<dbReference type="GO" id="GO:0004519">
    <property type="term" value="F:endonuclease activity"/>
    <property type="evidence" value="ECO:0007669"/>
    <property type="project" value="UniProtKB-KW"/>
</dbReference>
<dbReference type="GeneID" id="14675710"/>
<keyword evidence="2" id="KW-0378">Hydrolase</keyword>
<keyword evidence="2" id="KW-0496">Mitochondrion</keyword>
<accession>M1F5T6</accession>
<reference evidence="2" key="1">
    <citation type="journal article" date="2013" name="BMC Genomics">
        <title>Global analyses of Ceratocystis cacaofunesta mitochondria: from genome to proteome.</title>
        <authorList>
            <person name="Ambrosio A.B."/>
            <person name="do Nascimento L.C."/>
            <person name="Oliveira B.V."/>
            <person name="Teixeira P.J."/>
            <person name="Tiburcio R.A."/>
            <person name="Thomazella D.P."/>
            <person name="Leme A.F."/>
            <person name="Carazzolle M.F."/>
            <person name="Vidal R.O."/>
            <person name="Mieczkowski P."/>
            <person name="Meinhardt L.W."/>
            <person name="Pereira G.A."/>
            <person name="Cabrera O.G."/>
        </authorList>
    </citation>
    <scope>NUCLEOTIDE SEQUENCE</scope>
</reference>
<dbReference type="EMBL" id="JX185564">
    <property type="protein sequence ID" value="AFO38128.1"/>
    <property type="molecule type" value="Genomic_DNA"/>
</dbReference>
<dbReference type="SUPFAM" id="SSF82771">
    <property type="entry name" value="GIY-YIG endonuclease"/>
    <property type="match status" value="1"/>
</dbReference>
<keyword evidence="2" id="KW-0255">Endonuclease</keyword>
<feature type="domain" description="GIY-YIG" evidence="1">
    <location>
        <begin position="92"/>
        <end position="174"/>
    </location>
</feature>
<dbReference type="InterPro" id="IPR000305">
    <property type="entry name" value="GIY-YIG_endonuc"/>
</dbReference>
<dbReference type="PROSITE" id="PS50164">
    <property type="entry name" value="GIY_YIG"/>
    <property type="match status" value="1"/>
</dbReference>
<dbReference type="InterPro" id="IPR003647">
    <property type="entry name" value="Intron_nuc_1_rpt"/>
</dbReference>
<keyword evidence="2" id="KW-0540">Nuclease</keyword>
<dbReference type="RefSeq" id="YP_007507077.1">
    <property type="nucleotide sequence ID" value="NC_020430.1"/>
</dbReference>
<proteinExistence type="predicted"/>